<evidence type="ECO:0000313" key="2">
    <source>
        <dbReference type="Proteomes" id="UP000579153"/>
    </source>
</evidence>
<dbReference type="EMBL" id="JACHMB010000001">
    <property type="protein sequence ID" value="MBB5779900.1"/>
    <property type="molecule type" value="Genomic_DNA"/>
</dbReference>
<evidence type="ECO:0000313" key="1">
    <source>
        <dbReference type="EMBL" id="MBB5779900.1"/>
    </source>
</evidence>
<name>A0A7W9G9W4_9ACTN</name>
<gene>
    <name evidence="1" type="ORF">HD596_006656</name>
</gene>
<dbReference type="RefSeq" id="WP_185073138.1">
    <property type="nucleotide sequence ID" value="NZ_JACHMB010000001.1"/>
</dbReference>
<dbReference type="Proteomes" id="UP000579153">
    <property type="component" value="Unassembled WGS sequence"/>
</dbReference>
<proteinExistence type="predicted"/>
<sequence>MTTIPNAIDLLKNLSSVDFPANKQELIRAARERKASKDIIKALETLPDHEMFDDASDVTEALTTRR</sequence>
<dbReference type="InterPro" id="IPR021527">
    <property type="entry name" value="DUF2795"/>
</dbReference>
<dbReference type="AlphaFoldDB" id="A0A7W9G9W4"/>
<keyword evidence="2" id="KW-1185">Reference proteome</keyword>
<protein>
    <recommendedName>
        <fullName evidence="3">DUF2795 domain-containing protein</fullName>
    </recommendedName>
</protein>
<evidence type="ECO:0008006" key="3">
    <source>
        <dbReference type="Google" id="ProtNLM"/>
    </source>
</evidence>
<comment type="caution">
    <text evidence="1">The sequence shown here is derived from an EMBL/GenBank/DDBJ whole genome shotgun (WGS) entry which is preliminary data.</text>
</comment>
<accession>A0A7W9G9W4</accession>
<reference evidence="1 2" key="1">
    <citation type="submission" date="2020-08" db="EMBL/GenBank/DDBJ databases">
        <title>Sequencing the genomes of 1000 actinobacteria strains.</title>
        <authorList>
            <person name="Klenk H.-P."/>
        </authorList>
    </citation>
    <scope>NUCLEOTIDE SEQUENCE [LARGE SCALE GENOMIC DNA]</scope>
    <source>
        <strain evidence="1 2">DSM 45507</strain>
    </source>
</reference>
<organism evidence="1 2">
    <name type="scientific">Nonomuraea jabiensis</name>
    <dbReference type="NCBI Taxonomy" id="882448"/>
    <lineage>
        <taxon>Bacteria</taxon>
        <taxon>Bacillati</taxon>
        <taxon>Actinomycetota</taxon>
        <taxon>Actinomycetes</taxon>
        <taxon>Streptosporangiales</taxon>
        <taxon>Streptosporangiaceae</taxon>
        <taxon>Nonomuraea</taxon>
    </lineage>
</organism>
<dbReference type="Pfam" id="PF11387">
    <property type="entry name" value="DUF2795"/>
    <property type="match status" value="1"/>
</dbReference>